<comment type="similarity">
    <text evidence="2">Belongs to the glycosyl hydrolase 18 family. Chitinase class II subfamily.</text>
</comment>
<evidence type="ECO:0000313" key="12">
    <source>
        <dbReference type="Proteomes" id="UP000183794"/>
    </source>
</evidence>
<evidence type="ECO:0000256" key="7">
    <source>
        <dbReference type="ARBA" id="ARBA00023326"/>
    </source>
</evidence>
<dbReference type="Gene3D" id="2.60.40.10">
    <property type="entry name" value="Immunoglobulins"/>
    <property type="match status" value="3"/>
</dbReference>
<proteinExistence type="inferred from homology"/>
<comment type="catalytic activity">
    <reaction evidence="1">
        <text>Random endo-hydrolysis of N-acetyl-beta-D-glucosaminide (1-&gt;4)-beta-linkages in chitin and chitodextrins.</text>
        <dbReference type="EC" id="3.2.1.14"/>
    </reaction>
</comment>
<dbReference type="Gene3D" id="3.20.20.80">
    <property type="entry name" value="Glycosidases"/>
    <property type="match status" value="1"/>
</dbReference>
<dbReference type="Gene3D" id="3.10.50.10">
    <property type="match status" value="1"/>
</dbReference>
<name>A0A1L0A535_9GAMM</name>
<feature type="signal peptide" evidence="9">
    <location>
        <begin position="1"/>
        <end position="24"/>
    </location>
</feature>
<evidence type="ECO:0000313" key="11">
    <source>
        <dbReference type="EMBL" id="SGZ08278.1"/>
    </source>
</evidence>
<dbReference type="InterPro" id="IPR011583">
    <property type="entry name" value="Chitinase_II/V-like_cat"/>
</dbReference>
<dbReference type="SUPFAM" id="SSF81296">
    <property type="entry name" value="E set domains"/>
    <property type="match status" value="1"/>
</dbReference>
<gene>
    <name evidence="11" type="ORF">NVI5450_3303</name>
</gene>
<keyword evidence="9" id="KW-0732">Signal</keyword>
<evidence type="ECO:0000256" key="6">
    <source>
        <dbReference type="ARBA" id="ARBA00023295"/>
    </source>
</evidence>
<dbReference type="PANTHER" id="PTHR11177">
    <property type="entry name" value="CHITINASE"/>
    <property type="match status" value="1"/>
</dbReference>
<dbReference type="EC" id="3.2.1.14" evidence="3"/>
<evidence type="ECO:0000256" key="1">
    <source>
        <dbReference type="ARBA" id="ARBA00000822"/>
    </source>
</evidence>
<dbReference type="InterPro" id="IPR013540">
    <property type="entry name" value="ChitinaseA_N"/>
</dbReference>
<dbReference type="GO" id="GO:0008061">
    <property type="term" value="F:chitin binding"/>
    <property type="evidence" value="ECO:0007669"/>
    <property type="project" value="InterPro"/>
</dbReference>
<dbReference type="GO" id="GO:0008843">
    <property type="term" value="F:endochitinase activity"/>
    <property type="evidence" value="ECO:0007669"/>
    <property type="project" value="UniProtKB-EC"/>
</dbReference>
<dbReference type="SMART" id="SM00636">
    <property type="entry name" value="Glyco_18"/>
    <property type="match status" value="1"/>
</dbReference>
<dbReference type="Pfam" id="PF08329">
    <property type="entry name" value="ChitinaseA_N"/>
    <property type="match status" value="1"/>
</dbReference>
<dbReference type="GO" id="GO:0000272">
    <property type="term" value="P:polysaccharide catabolic process"/>
    <property type="evidence" value="ECO:0007669"/>
    <property type="project" value="UniProtKB-KW"/>
</dbReference>
<keyword evidence="5" id="KW-0146">Chitin degradation</keyword>
<evidence type="ECO:0000256" key="5">
    <source>
        <dbReference type="ARBA" id="ARBA00023024"/>
    </source>
</evidence>
<dbReference type="InterPro" id="IPR029070">
    <property type="entry name" value="Chitinase_insertion_sf"/>
</dbReference>
<dbReference type="InterPro" id="IPR050314">
    <property type="entry name" value="Glycosyl_Hydrlase_18"/>
</dbReference>
<evidence type="ECO:0000256" key="9">
    <source>
        <dbReference type="SAM" id="SignalP"/>
    </source>
</evidence>
<protein>
    <recommendedName>
        <fullName evidence="3">chitinase</fullName>
        <ecNumber evidence="3">3.2.1.14</ecNumber>
    </recommendedName>
</protein>
<accession>A0A1L0A535</accession>
<dbReference type="SUPFAM" id="SSF51445">
    <property type="entry name" value="(Trans)glycosidases"/>
    <property type="match status" value="1"/>
</dbReference>
<dbReference type="SUPFAM" id="SSF54556">
    <property type="entry name" value="Chitinase insertion domain"/>
    <property type="match status" value="1"/>
</dbReference>
<dbReference type="InterPro" id="IPR014756">
    <property type="entry name" value="Ig_E-set"/>
</dbReference>
<reference evidence="11 12" key="1">
    <citation type="submission" date="2016-11" db="EMBL/GenBank/DDBJ databases">
        <authorList>
            <person name="Jaros S."/>
            <person name="Januszkiewicz K."/>
            <person name="Wedrychowicz H."/>
        </authorList>
    </citation>
    <scope>NUCLEOTIDE SEQUENCE [LARGE SCALE GENOMIC DNA]</scope>
    <source>
        <strain evidence="11">NVI 5450</strain>
    </source>
</reference>
<dbReference type="CDD" id="cd06548">
    <property type="entry name" value="GH18_chitinase"/>
    <property type="match status" value="1"/>
</dbReference>
<keyword evidence="6 8" id="KW-0326">Glycosidase</keyword>
<keyword evidence="4 8" id="KW-0378">Hydrolase</keyword>
<organism evidence="11 12">
    <name type="scientific">Moritella viscosa</name>
    <dbReference type="NCBI Taxonomy" id="80854"/>
    <lineage>
        <taxon>Bacteria</taxon>
        <taxon>Pseudomonadati</taxon>
        <taxon>Pseudomonadota</taxon>
        <taxon>Gammaproteobacteria</taxon>
        <taxon>Alteromonadales</taxon>
        <taxon>Moritellaceae</taxon>
        <taxon>Moritella</taxon>
    </lineage>
</organism>
<keyword evidence="7" id="KW-0119">Carbohydrate metabolism</keyword>
<dbReference type="AlphaFoldDB" id="A0A1L0A535"/>
<sequence length="967" mass="102553">MKSIFVKNSLKLAMIAVISTPVLAAAPQAPSIAWADYSKLGFVTINTDAVVSYKDMYTRVDVVEVPVSWNVWSGDKATKWEVEVNGEIMMSGSGTGKSTVLSFTEGGLKDMVVRLCNADGCSESATTELLISDTDGSHLKADLPMTTDPANTPYAQQKDNIVGTYFVEWGVYGRKYNVNDIPVNNLTHIIYGFIPICGGTGDNKSLLDPNPSGHQLLKKMCAGLPDYSVVVHDTWAALNSSYGQPATRLDGKKVGSLEIGKGTYGGLMALKKANPHIKILPSIGGWTLSDPFFGFTEKANRDVFVASTKEFLKTWKFYDGIDIDWEFPGGDGANASLGDSDKDGPAYIALMQELRAMLDGLEAEYGRKYELTSAIGAGYDKIEDVDYGAASQYMDNIFMMSYDFYGAWGPNTGHQTGIYCGAHISTDKCNGTGEFAGKPEYTLDNATKLLLAQGVPAKKLVVGAAMYARGWQDVVAENGNPIGAIGSHIDSSEGSPFNGSLGGGGTDVNEAAWAWEAGIMDYRGVLKFLESNPNAIVGWDEIAKASFVWDEVSRTLLTYDTPRSVLAKGEYLKSLGLGGIFSWEIDGDGNGDILHAMNQAVNNPQGQTDWSGSIITNEAPSISIAFPSGSVVHTEGDTAQFSALITDDKLIATVDVTVNGVTKAVIQDATTYSGSFVVTLGSNTVIFKATDNEGVLSQKTITIIGNAKDLVCEDGSSVVNGECAVDPIVCEEGSSLVDGKCVADEVVTETPFVAGSTKASNGKVYSYQGLCYQAKNSPGAWEVPTVTSWFWTPVTCSGSIITNEAPSISIASPSGSVVHTEGDTAQFSALITDDKLIATVDVTVNGVTKAVIQDATTYSGSFVVTLGSNTVIFKATDNEGVLSQKTITIIGNAKGLVCEDGSSVVNGECVVDEVVSETPFVAGSTKASNGEVYSYQGLCYQAKNSPGIWEVPTATSWFWTAVTCSGS</sequence>
<evidence type="ECO:0000256" key="8">
    <source>
        <dbReference type="RuleBase" id="RU000489"/>
    </source>
</evidence>
<dbReference type="PROSITE" id="PS51910">
    <property type="entry name" value="GH18_2"/>
    <property type="match status" value="1"/>
</dbReference>
<dbReference type="GO" id="GO:0006032">
    <property type="term" value="P:chitin catabolic process"/>
    <property type="evidence" value="ECO:0007669"/>
    <property type="project" value="UniProtKB-KW"/>
</dbReference>
<dbReference type="InterPro" id="IPR001223">
    <property type="entry name" value="Glyco_hydro18_cat"/>
</dbReference>
<evidence type="ECO:0000256" key="3">
    <source>
        <dbReference type="ARBA" id="ARBA00012729"/>
    </source>
</evidence>
<evidence type="ECO:0000259" key="10">
    <source>
        <dbReference type="PROSITE" id="PS51910"/>
    </source>
</evidence>
<dbReference type="PANTHER" id="PTHR11177:SF317">
    <property type="entry name" value="CHITINASE 12-RELATED"/>
    <property type="match status" value="1"/>
</dbReference>
<dbReference type="PROSITE" id="PS01095">
    <property type="entry name" value="GH18_1"/>
    <property type="match status" value="1"/>
</dbReference>
<feature type="domain" description="GH18" evidence="10">
    <location>
        <begin position="160"/>
        <end position="604"/>
    </location>
</feature>
<dbReference type="Proteomes" id="UP000183794">
    <property type="component" value="Unassembled WGS sequence"/>
</dbReference>
<evidence type="ECO:0000256" key="2">
    <source>
        <dbReference type="ARBA" id="ARBA00009121"/>
    </source>
</evidence>
<dbReference type="Pfam" id="PF00704">
    <property type="entry name" value="Glyco_hydro_18"/>
    <property type="match status" value="1"/>
</dbReference>
<evidence type="ECO:0000256" key="4">
    <source>
        <dbReference type="ARBA" id="ARBA00022801"/>
    </source>
</evidence>
<keyword evidence="7" id="KW-0624">Polysaccharide degradation</keyword>
<dbReference type="InterPro" id="IPR001579">
    <property type="entry name" value="Glyco_hydro_18_chit_AS"/>
</dbReference>
<feature type="chain" id="PRO_5013063524" description="chitinase" evidence="9">
    <location>
        <begin position="25"/>
        <end position="967"/>
    </location>
</feature>
<dbReference type="InterPro" id="IPR013783">
    <property type="entry name" value="Ig-like_fold"/>
</dbReference>
<dbReference type="EMBL" id="FPLD01000091">
    <property type="protein sequence ID" value="SGZ08278.1"/>
    <property type="molecule type" value="Genomic_DNA"/>
</dbReference>
<dbReference type="CDD" id="cd02848">
    <property type="entry name" value="E_set_Chitinase_N"/>
    <property type="match status" value="1"/>
</dbReference>
<dbReference type="InterPro" id="IPR017853">
    <property type="entry name" value="GH"/>
</dbReference>